<dbReference type="GO" id="GO:0007411">
    <property type="term" value="P:axon guidance"/>
    <property type="evidence" value="ECO:0007669"/>
    <property type="project" value="TreeGrafter"/>
</dbReference>
<dbReference type="SMART" id="SM00423">
    <property type="entry name" value="PSI"/>
    <property type="match status" value="1"/>
</dbReference>
<dbReference type="GO" id="GO:0043931">
    <property type="term" value="P:ossification involved in bone maturation"/>
    <property type="evidence" value="ECO:0007669"/>
    <property type="project" value="TreeGrafter"/>
</dbReference>
<dbReference type="SUPFAM" id="SSF103575">
    <property type="entry name" value="Plexin repeat"/>
    <property type="match status" value="1"/>
</dbReference>
<keyword evidence="3" id="KW-1015">Disulfide bond</keyword>
<dbReference type="SUPFAM" id="SSF101912">
    <property type="entry name" value="Sema domain"/>
    <property type="match status" value="1"/>
</dbReference>
<dbReference type="GO" id="GO:0030215">
    <property type="term" value="F:semaphorin receptor binding"/>
    <property type="evidence" value="ECO:0007669"/>
    <property type="project" value="InterPro"/>
</dbReference>
<dbReference type="Gene3D" id="3.30.420.10">
    <property type="entry name" value="Ribonuclease H-like superfamily/Ribonuclease H"/>
    <property type="match status" value="1"/>
</dbReference>
<dbReference type="InterPro" id="IPR027231">
    <property type="entry name" value="Semaphorin"/>
</dbReference>
<dbReference type="InterPro" id="IPR001627">
    <property type="entry name" value="Semap_dom"/>
</dbReference>
<keyword evidence="4" id="KW-0325">Glycoprotein</keyword>
<accession>A0A8C4XCQ2</accession>
<name>A0A8C4XCQ2_ERPCA</name>
<dbReference type="Ensembl" id="ENSECRT00000021735.1">
    <property type="protein sequence ID" value="ENSECRP00000021270.1"/>
    <property type="gene ID" value="ENSECRG00000014292.1"/>
</dbReference>
<dbReference type="GeneTree" id="ENSGT00940000159594"/>
<dbReference type="GO" id="GO:0005886">
    <property type="term" value="C:plasma membrane"/>
    <property type="evidence" value="ECO:0007669"/>
    <property type="project" value="TreeGrafter"/>
</dbReference>
<proteinExistence type="predicted"/>
<dbReference type="GO" id="GO:0030335">
    <property type="term" value="P:positive regulation of cell migration"/>
    <property type="evidence" value="ECO:0007669"/>
    <property type="project" value="TreeGrafter"/>
</dbReference>
<evidence type="ECO:0000256" key="2">
    <source>
        <dbReference type="ARBA" id="ARBA00023136"/>
    </source>
</evidence>
<evidence type="ECO:0000256" key="1">
    <source>
        <dbReference type="ARBA" id="ARBA00004370"/>
    </source>
</evidence>
<dbReference type="Pfam" id="PF13358">
    <property type="entry name" value="DDE_3"/>
    <property type="match status" value="1"/>
</dbReference>
<sequence>MDACRAAWELWSHRAELNLLEFKEPDILNYSSFLLDEDKKTLYVGAREIILELDIENITVKKKQVLWKVPETVQSECVGKHKSMETDCRNYIRVLQKMNASHLYVCGTYAYRPSCDYLVSILNDFKLENNIEDGKGKCPYNPSKSFASVMVDGELYSGTESNFLGSQYVIYRSSSTNKIITYYAPAWLKEPRFVHADVIRESVNSANGDDDKIYFFFTEVNVELPQDLTKFFIPRIARVCKHDMGGRIVLQDRWTSFLKAKLVCWVPELNIVFDEVLDVLILKAPNWKDTVIYALFRSHWDYSMDSAVCKYKMSTVDEVFSRGTHMEEVIVLNMYQSWFRRQETFSSPRPGECINDNIRNNNIQSSKDLPSVILEFLKKSPMIHDSVLPVGNRPQMVFKNMNYTQIAVDQVRALDSRTYDIIFISTEDGNVHKTVVIDSKWHIIEEIQLLPNPEPIKELLLSSGQKKSLYAGSDERLVQSPVEFCEKHQSCVDCILARDPYCAWSTDAINYTPAIWLYDMYEGCFISFETRSLAVIGGGRNFFLLFYNPFTSSNTFLAHPATDGDEKKSSKWGPKGCHPPLKARCQRSAKRTMFAVFFGYKKMIASVPRPERTTMNSDVYTTLCLPEVFKNLTRGRPNRTLKNFILHHDNAPPHKSNKTVEFLAKSGIEVLHPPPYSPDLAPCDVWLFPTVKKELKGMDFEDRDSLISVVEGQLDQLTEPDLRHCFDRWIYRMKKCIEIGGEYVKQH</sequence>
<keyword evidence="2" id="KW-0472">Membrane</keyword>
<protein>
    <submittedName>
        <fullName evidence="7">Semaphorin 4D</fullName>
    </submittedName>
</protein>
<dbReference type="Gene3D" id="2.130.10.10">
    <property type="entry name" value="YVTN repeat-like/Quinoprotein amine dehydrogenase"/>
    <property type="match status" value="1"/>
</dbReference>
<evidence type="ECO:0000256" key="4">
    <source>
        <dbReference type="ARBA" id="ARBA00023180"/>
    </source>
</evidence>
<dbReference type="GO" id="GO:0000122">
    <property type="term" value="P:negative regulation of transcription by RNA polymerase II"/>
    <property type="evidence" value="ECO:0007669"/>
    <property type="project" value="TreeGrafter"/>
</dbReference>
<dbReference type="InterPro" id="IPR002165">
    <property type="entry name" value="Plexin_repeat"/>
</dbReference>
<dbReference type="InterPro" id="IPR036397">
    <property type="entry name" value="RNaseH_sf"/>
</dbReference>
<dbReference type="Gene3D" id="3.30.1680.10">
    <property type="entry name" value="ligand-binding face of the semaphorins, domain 2"/>
    <property type="match status" value="1"/>
</dbReference>
<evidence type="ECO:0000256" key="5">
    <source>
        <dbReference type="PROSITE-ProRule" id="PRU00352"/>
    </source>
</evidence>
<reference evidence="7" key="1">
    <citation type="submission" date="2021-06" db="EMBL/GenBank/DDBJ databases">
        <authorList>
            <consortium name="Wellcome Sanger Institute Data Sharing"/>
        </authorList>
    </citation>
    <scope>NUCLEOTIDE SEQUENCE [LARGE SCALE GENOMIC DNA]</scope>
</reference>
<evidence type="ECO:0000313" key="8">
    <source>
        <dbReference type="Proteomes" id="UP000694620"/>
    </source>
</evidence>
<comment type="subcellular location">
    <subcellularLocation>
        <location evidence="1">Membrane</location>
    </subcellularLocation>
</comment>
<dbReference type="PANTHER" id="PTHR11036:SF18">
    <property type="entry name" value="SEMAPHORIN-4D"/>
    <property type="match status" value="1"/>
</dbReference>
<dbReference type="InterPro" id="IPR016201">
    <property type="entry name" value="PSI"/>
</dbReference>
<dbReference type="SMART" id="SM00630">
    <property type="entry name" value="Sema"/>
    <property type="match status" value="1"/>
</dbReference>
<reference evidence="7" key="3">
    <citation type="submission" date="2025-09" db="UniProtKB">
        <authorList>
            <consortium name="Ensembl"/>
        </authorList>
    </citation>
    <scope>IDENTIFICATION</scope>
</reference>
<dbReference type="AlphaFoldDB" id="A0A8C4XCQ2"/>
<feature type="domain" description="Sema" evidence="6">
    <location>
        <begin position="1"/>
        <end position="482"/>
    </location>
</feature>
<evidence type="ECO:0000259" key="6">
    <source>
        <dbReference type="PROSITE" id="PS51004"/>
    </source>
</evidence>
<dbReference type="Pfam" id="PF01403">
    <property type="entry name" value="Sema"/>
    <property type="match status" value="1"/>
</dbReference>
<dbReference type="InterPro" id="IPR015943">
    <property type="entry name" value="WD40/YVTN_repeat-like_dom_sf"/>
</dbReference>
<gene>
    <name evidence="7" type="primary">SEMA4D</name>
</gene>
<reference evidence="7" key="2">
    <citation type="submission" date="2025-08" db="UniProtKB">
        <authorList>
            <consortium name="Ensembl"/>
        </authorList>
    </citation>
    <scope>IDENTIFICATION</scope>
</reference>
<dbReference type="PANTHER" id="PTHR11036">
    <property type="entry name" value="SEMAPHORIN"/>
    <property type="match status" value="1"/>
</dbReference>
<dbReference type="PROSITE" id="PS51004">
    <property type="entry name" value="SEMA"/>
    <property type="match status" value="1"/>
</dbReference>
<dbReference type="GO" id="GO:0001755">
    <property type="term" value="P:neural crest cell migration"/>
    <property type="evidence" value="ECO:0007669"/>
    <property type="project" value="TreeGrafter"/>
</dbReference>
<dbReference type="Pfam" id="PF01437">
    <property type="entry name" value="PSI"/>
    <property type="match status" value="1"/>
</dbReference>
<comment type="caution">
    <text evidence="5">Lacks conserved residue(s) required for the propagation of feature annotation.</text>
</comment>
<dbReference type="InterPro" id="IPR038717">
    <property type="entry name" value="Tc1-like_DDE_dom"/>
</dbReference>
<dbReference type="GO" id="GO:0003676">
    <property type="term" value="F:nucleic acid binding"/>
    <property type="evidence" value="ECO:0007669"/>
    <property type="project" value="InterPro"/>
</dbReference>
<keyword evidence="8" id="KW-1185">Reference proteome</keyword>
<dbReference type="GO" id="GO:0045499">
    <property type="term" value="F:chemorepellent activity"/>
    <property type="evidence" value="ECO:0007669"/>
    <property type="project" value="TreeGrafter"/>
</dbReference>
<evidence type="ECO:0000313" key="7">
    <source>
        <dbReference type="Ensembl" id="ENSECRP00000021270.1"/>
    </source>
</evidence>
<dbReference type="GO" id="GO:0071526">
    <property type="term" value="P:semaphorin-plexin signaling pathway"/>
    <property type="evidence" value="ECO:0007669"/>
    <property type="project" value="TreeGrafter"/>
</dbReference>
<dbReference type="InterPro" id="IPR036352">
    <property type="entry name" value="Semap_dom_sf"/>
</dbReference>
<dbReference type="GO" id="GO:0005615">
    <property type="term" value="C:extracellular space"/>
    <property type="evidence" value="ECO:0007669"/>
    <property type="project" value="TreeGrafter"/>
</dbReference>
<organism evidence="7 8">
    <name type="scientific">Erpetoichthys calabaricus</name>
    <name type="common">Rope fish</name>
    <name type="synonym">Calamoichthys calabaricus</name>
    <dbReference type="NCBI Taxonomy" id="27687"/>
    <lineage>
        <taxon>Eukaryota</taxon>
        <taxon>Metazoa</taxon>
        <taxon>Chordata</taxon>
        <taxon>Craniata</taxon>
        <taxon>Vertebrata</taxon>
        <taxon>Euteleostomi</taxon>
        <taxon>Actinopterygii</taxon>
        <taxon>Polypteriformes</taxon>
        <taxon>Polypteridae</taxon>
        <taxon>Erpetoichthys</taxon>
    </lineage>
</organism>
<evidence type="ECO:0000256" key="3">
    <source>
        <dbReference type="ARBA" id="ARBA00023157"/>
    </source>
</evidence>
<dbReference type="Proteomes" id="UP000694620">
    <property type="component" value="Chromosome 7"/>
</dbReference>